<dbReference type="RefSeq" id="WP_091960463.1">
    <property type="nucleotide sequence ID" value="NZ_FOLH01000002.1"/>
</dbReference>
<feature type="transmembrane region" description="Helical" evidence="8">
    <location>
        <begin position="262"/>
        <end position="282"/>
    </location>
</feature>
<sequence>MSSPLQESSAAASALRLPGWAQGMVLVGLVAMSAVSTDLYLAGLPAMVEDLGATHSQVQLTLSLFMLGFALGQLINGPLSDSWGRIPVLKLGLVIFFLASLLCIWAPTIEVLWLGRILQGIGASVGPVLGRAIVSDVYPRQDAARILAYLSSAMALVPALAPILGSLLLIWFSWRSHFVALSLFACLVLLGVSLLLWETRPQLAEGEKRKLSDLLRLMPRFLLHGQFMAYVACASTAFGAMFAYISSSSYLVMEVLGLDAGLFGYTFAFVVLGFILGAFLSARLVARLGLETTLGWGMAVLFLAAGLAAIFWWLDWVYVWTLMPAMLLVFAAGGLTLANSQAGAVTLFRETAGSASAVFGLFQISTAGLTGALAGYFYKQTLLPLAVILLSCAFLGAAAWWFQLAGKTKVVLDE</sequence>
<dbReference type="SUPFAM" id="SSF103473">
    <property type="entry name" value="MFS general substrate transporter"/>
    <property type="match status" value="1"/>
</dbReference>
<protein>
    <recommendedName>
        <fullName evidence="8">Bcr/CflA family efflux transporter</fullName>
    </recommendedName>
</protein>
<evidence type="ECO:0000256" key="8">
    <source>
        <dbReference type="RuleBase" id="RU365088"/>
    </source>
</evidence>
<evidence type="ECO:0000256" key="5">
    <source>
        <dbReference type="ARBA" id="ARBA00022692"/>
    </source>
</evidence>
<dbReference type="PROSITE" id="PS50850">
    <property type="entry name" value="MFS"/>
    <property type="match status" value="1"/>
</dbReference>
<dbReference type="InterPro" id="IPR036259">
    <property type="entry name" value="MFS_trans_sf"/>
</dbReference>
<evidence type="ECO:0000313" key="11">
    <source>
        <dbReference type="Proteomes" id="UP000199058"/>
    </source>
</evidence>
<name>A0A1I1FPC8_9GAMM</name>
<dbReference type="PANTHER" id="PTHR23502">
    <property type="entry name" value="MAJOR FACILITATOR SUPERFAMILY"/>
    <property type="match status" value="1"/>
</dbReference>
<evidence type="ECO:0000256" key="4">
    <source>
        <dbReference type="ARBA" id="ARBA00022475"/>
    </source>
</evidence>
<dbReference type="Pfam" id="PF07690">
    <property type="entry name" value="MFS_1"/>
    <property type="match status" value="1"/>
</dbReference>
<feature type="transmembrane region" description="Helical" evidence="8">
    <location>
        <begin position="88"/>
        <end position="107"/>
    </location>
</feature>
<keyword evidence="4" id="KW-1003">Cell membrane</keyword>
<dbReference type="AlphaFoldDB" id="A0A1I1FPC8"/>
<dbReference type="GO" id="GO:0042910">
    <property type="term" value="F:xenobiotic transmembrane transporter activity"/>
    <property type="evidence" value="ECO:0007669"/>
    <property type="project" value="InterPro"/>
</dbReference>
<proteinExistence type="inferred from homology"/>
<keyword evidence="7 8" id="KW-0472">Membrane</keyword>
<evidence type="ECO:0000259" key="9">
    <source>
        <dbReference type="PROSITE" id="PS50850"/>
    </source>
</evidence>
<evidence type="ECO:0000256" key="2">
    <source>
        <dbReference type="ARBA" id="ARBA00006236"/>
    </source>
</evidence>
<dbReference type="GO" id="GO:1990961">
    <property type="term" value="P:xenobiotic detoxification by transmembrane export across the plasma membrane"/>
    <property type="evidence" value="ECO:0007669"/>
    <property type="project" value="InterPro"/>
</dbReference>
<organism evidence="10 11">
    <name type="scientific">Marinospirillum celere</name>
    <dbReference type="NCBI Taxonomy" id="1122252"/>
    <lineage>
        <taxon>Bacteria</taxon>
        <taxon>Pseudomonadati</taxon>
        <taxon>Pseudomonadota</taxon>
        <taxon>Gammaproteobacteria</taxon>
        <taxon>Oceanospirillales</taxon>
        <taxon>Oceanospirillaceae</taxon>
        <taxon>Marinospirillum</taxon>
    </lineage>
</organism>
<comment type="similarity">
    <text evidence="2 8">Belongs to the major facilitator superfamily. Bcr/CmlA family.</text>
</comment>
<feature type="transmembrane region" description="Helical" evidence="8">
    <location>
        <begin position="383"/>
        <end position="402"/>
    </location>
</feature>
<dbReference type="STRING" id="1122252.SAMN05660443_1129"/>
<dbReference type="Gene3D" id="1.20.1720.10">
    <property type="entry name" value="Multidrug resistance protein D"/>
    <property type="match status" value="1"/>
</dbReference>
<keyword evidence="3 8" id="KW-0813">Transport</keyword>
<keyword evidence="6 8" id="KW-1133">Transmembrane helix</keyword>
<gene>
    <name evidence="10" type="ORF">SAMN05660443_1129</name>
</gene>
<dbReference type="InterPro" id="IPR011701">
    <property type="entry name" value="MFS"/>
</dbReference>
<dbReference type="CDD" id="cd17320">
    <property type="entry name" value="MFS_MdfA_MDR_like"/>
    <property type="match status" value="1"/>
</dbReference>
<evidence type="ECO:0000256" key="1">
    <source>
        <dbReference type="ARBA" id="ARBA00004651"/>
    </source>
</evidence>
<reference evidence="10 11" key="1">
    <citation type="submission" date="2016-10" db="EMBL/GenBank/DDBJ databases">
        <authorList>
            <person name="de Groot N.N."/>
        </authorList>
    </citation>
    <scope>NUCLEOTIDE SEQUENCE [LARGE SCALE GENOMIC DNA]</scope>
    <source>
        <strain evidence="10 11">DSM 18438</strain>
    </source>
</reference>
<feature type="transmembrane region" description="Helical" evidence="8">
    <location>
        <begin position="358"/>
        <end position="377"/>
    </location>
</feature>
<feature type="transmembrane region" description="Helical" evidence="8">
    <location>
        <begin position="320"/>
        <end position="338"/>
    </location>
</feature>
<dbReference type="NCBIfam" id="TIGR00710">
    <property type="entry name" value="efflux_Bcr_CflA"/>
    <property type="match status" value="1"/>
</dbReference>
<feature type="transmembrane region" description="Helical" evidence="8">
    <location>
        <begin position="25"/>
        <end position="46"/>
    </location>
</feature>
<feature type="domain" description="Major facilitator superfamily (MFS) profile" evidence="9">
    <location>
        <begin position="22"/>
        <end position="409"/>
    </location>
</feature>
<comment type="subcellular location">
    <subcellularLocation>
        <location evidence="8">Cell inner membrane</location>
        <topology evidence="8">Multi-pass membrane protein</topology>
    </subcellularLocation>
    <subcellularLocation>
        <location evidence="1">Cell membrane</location>
        <topology evidence="1">Multi-pass membrane protein</topology>
    </subcellularLocation>
</comment>
<evidence type="ECO:0000256" key="6">
    <source>
        <dbReference type="ARBA" id="ARBA00022989"/>
    </source>
</evidence>
<feature type="transmembrane region" description="Helical" evidence="8">
    <location>
        <begin position="178"/>
        <end position="197"/>
    </location>
</feature>
<evidence type="ECO:0000313" key="10">
    <source>
        <dbReference type="EMBL" id="SFC01131.1"/>
    </source>
</evidence>
<feature type="transmembrane region" description="Helical" evidence="8">
    <location>
        <begin position="294"/>
        <end position="314"/>
    </location>
</feature>
<evidence type="ECO:0000256" key="7">
    <source>
        <dbReference type="ARBA" id="ARBA00023136"/>
    </source>
</evidence>
<dbReference type="EMBL" id="FOLH01000002">
    <property type="protein sequence ID" value="SFC01131.1"/>
    <property type="molecule type" value="Genomic_DNA"/>
</dbReference>
<dbReference type="PANTHER" id="PTHR23502:SF132">
    <property type="entry name" value="POLYAMINE TRANSPORTER 2-RELATED"/>
    <property type="match status" value="1"/>
</dbReference>
<accession>A0A1I1FPC8</accession>
<feature type="transmembrane region" description="Helical" evidence="8">
    <location>
        <begin position="113"/>
        <end position="134"/>
    </location>
</feature>
<dbReference type="InterPro" id="IPR020846">
    <property type="entry name" value="MFS_dom"/>
</dbReference>
<dbReference type="InterPro" id="IPR004812">
    <property type="entry name" value="Efflux_drug-R_Bcr/CmlA"/>
</dbReference>
<feature type="transmembrane region" description="Helical" evidence="8">
    <location>
        <begin position="146"/>
        <end position="172"/>
    </location>
</feature>
<keyword evidence="5 8" id="KW-0812">Transmembrane</keyword>
<dbReference type="Proteomes" id="UP000199058">
    <property type="component" value="Unassembled WGS sequence"/>
</dbReference>
<feature type="transmembrane region" description="Helical" evidence="8">
    <location>
        <begin position="217"/>
        <end position="242"/>
    </location>
</feature>
<keyword evidence="11" id="KW-1185">Reference proteome</keyword>
<feature type="transmembrane region" description="Helical" evidence="8">
    <location>
        <begin position="58"/>
        <end position="76"/>
    </location>
</feature>
<dbReference type="GO" id="GO:0005886">
    <property type="term" value="C:plasma membrane"/>
    <property type="evidence" value="ECO:0007669"/>
    <property type="project" value="UniProtKB-SubCell"/>
</dbReference>
<dbReference type="OrthoDB" id="9814303at2"/>
<keyword evidence="8" id="KW-0997">Cell inner membrane</keyword>
<evidence type="ECO:0000256" key="3">
    <source>
        <dbReference type="ARBA" id="ARBA00022448"/>
    </source>
</evidence>